<dbReference type="OrthoDB" id="195446at2759"/>
<feature type="repeat" description="ANK" evidence="3">
    <location>
        <begin position="1191"/>
        <end position="1223"/>
    </location>
</feature>
<dbReference type="InterPro" id="IPR056884">
    <property type="entry name" value="NPHP3-like_N"/>
</dbReference>
<dbReference type="EMBL" id="NPIC01000009">
    <property type="protein sequence ID" value="RDL33311.1"/>
    <property type="molecule type" value="Genomic_DNA"/>
</dbReference>
<gene>
    <name evidence="5" type="ORF">BP5553_08750</name>
</gene>
<dbReference type="Pfam" id="PF12796">
    <property type="entry name" value="Ank_2"/>
    <property type="match status" value="4"/>
</dbReference>
<dbReference type="PROSITE" id="PS50297">
    <property type="entry name" value="ANK_REP_REGION"/>
    <property type="match status" value="5"/>
</dbReference>
<feature type="repeat" description="ANK" evidence="3">
    <location>
        <begin position="915"/>
        <end position="947"/>
    </location>
</feature>
<keyword evidence="1" id="KW-0677">Repeat</keyword>
<dbReference type="InterPro" id="IPR027417">
    <property type="entry name" value="P-loop_NTPase"/>
</dbReference>
<evidence type="ECO:0000259" key="4">
    <source>
        <dbReference type="Pfam" id="PF24883"/>
    </source>
</evidence>
<sequence length="1340" mass="151967">MDPLSIIASSAAIFDALKSAYRFAEDFIKAGEEREDFKSQLNCVADLEWALNQCIEKGKSDPDASWLQPLDPVNASSPLAGLERTMAKMVKTLKMKESTFKQRLKDFKWHSEKKAMEEFFRAIQGYCQAINVRLSIGNIILSRSQMALMRETHEMTKNMAANGERQRKEEQARREEVERKDIERWLSPLDFQARQREIFEMATRSSSWFLDLPEFKCWKEDSLAVLRCYGDTGTGKTVLSSIVVNYLTCEFSAISPTLCIYFEKTPSIAHTPKKILGSLLKQLIQLKGPSEISPDVYQAWKKATGLNAQPTQNELMELFKAEVQFYSRIYVVVDALDEAPIECRDFIERQLRRLSSDRLRLLTTARGDEERSAYEIHCDICKQKATLYYRCVSCPQETRIDMCAGCRGKDESCTVDPTHEFALPNTLEVDIIADKDDLELYVKSKIKEQMPPEEDVDDLDMNSSRRISTKFGRHCHDDTSLFSMIVSSIVDNSMGKFLLAKLYTNSLSNKVTKGDIKRAAREMENRQYSLSDTINRLYEADLKDRIESQEPLSHRKLALKILSLVYYAQRNLRLRELQHALATRHGETEYDPDDEMDEQEILRFTKGFITIGRDKDSVVRLDDRTLYEYFDQTRGYWFPQGEVEFAKICLSYFGFDTFSKSCSTELFAIKEQKHALLAYTVEHWGDHVRNAGIEVKMAAVEFLQDKSRIQAYVQAAWETDTHEQYKWDVRRDIHALHICAWFNLEALLSALDSKPLDIDVQEETYGQTPLMYACRRGNIEIARRLLVLGASVNMTSERGRTALFEAVLQKNDEMVDLLLDFDLRGQDVDVNARNTKLFNRTPLITAIRQSSDEVAYEHSLSIAHALLKHPNISVNLEDSIGYTALSLAAYYDLESVVNKLLSFSNIAIDVTEKEGGRSALILAAERNHVNVLTSLLDGGADPNLKDTRGGTAILRAAEEGHMEALQILIDLKADLTFTDEDSRTVVHVASEGGHIDVLELLKDHPVEVNARDKYGLTPFHRACHAGQLEAGRYLLELGADSAIQDSFQRTPFVVAWQYGQTDLMDLCRDVGTSTEADTAQIIKSEKLPIWSLVCLHRLDLLTEAKSSREADFCTREPGTGSTALHCAIVSNDDRTACIILDLLLSSPAQPLLDALDKFKQTPLHLAAIHEHIECTKLLLSHEPLLDEVSRFGYTPLTIAYINQRFDIAVALVEAGATISPESSVDIQIMLFAAIELQNIGAVENLMKAGADRIAQDEYGRTADMLAKRIGNGEILRVLQPYRSFMFKIKVKEQKQTVLDTVSIVESETYGDDHAEEGEMKISLKEISFKPFRTRHVELET</sequence>
<dbReference type="SMART" id="SM00248">
    <property type="entry name" value="ANK"/>
    <property type="match status" value="14"/>
</dbReference>
<dbReference type="PANTHER" id="PTHR24123:SF33">
    <property type="entry name" value="PROTEIN HOS4"/>
    <property type="match status" value="1"/>
</dbReference>
<feature type="repeat" description="ANK" evidence="3">
    <location>
        <begin position="765"/>
        <end position="797"/>
    </location>
</feature>
<dbReference type="PANTHER" id="PTHR24123">
    <property type="entry name" value="ANKYRIN REPEAT-CONTAINING"/>
    <property type="match status" value="1"/>
</dbReference>
<dbReference type="SUPFAM" id="SSF48403">
    <property type="entry name" value="Ankyrin repeat"/>
    <property type="match status" value="2"/>
</dbReference>
<feature type="repeat" description="ANK" evidence="3">
    <location>
        <begin position="981"/>
        <end position="1013"/>
    </location>
</feature>
<feature type="repeat" description="ANK" evidence="3">
    <location>
        <begin position="1158"/>
        <end position="1190"/>
    </location>
</feature>
<feature type="repeat" description="ANK" evidence="3">
    <location>
        <begin position="948"/>
        <end position="980"/>
    </location>
</feature>
<accession>A0A370TF58</accession>
<dbReference type="RefSeq" id="XP_031866804.1">
    <property type="nucleotide sequence ID" value="XM_032017373.1"/>
</dbReference>
<proteinExistence type="predicted"/>
<dbReference type="InterPro" id="IPR051165">
    <property type="entry name" value="Multifunctional_ANK_Repeat"/>
</dbReference>
<evidence type="ECO:0000313" key="6">
    <source>
        <dbReference type="Proteomes" id="UP000254866"/>
    </source>
</evidence>
<dbReference type="STRING" id="2656787.A0A370TF58"/>
<organism evidence="5 6">
    <name type="scientific">Venustampulla echinocandica</name>
    <dbReference type="NCBI Taxonomy" id="2656787"/>
    <lineage>
        <taxon>Eukaryota</taxon>
        <taxon>Fungi</taxon>
        <taxon>Dikarya</taxon>
        <taxon>Ascomycota</taxon>
        <taxon>Pezizomycotina</taxon>
        <taxon>Leotiomycetes</taxon>
        <taxon>Helotiales</taxon>
        <taxon>Pleuroascaceae</taxon>
        <taxon>Venustampulla</taxon>
    </lineage>
</organism>
<dbReference type="Gene3D" id="1.25.40.20">
    <property type="entry name" value="Ankyrin repeat-containing domain"/>
    <property type="match status" value="3"/>
</dbReference>
<dbReference type="SUPFAM" id="SSF57850">
    <property type="entry name" value="RING/U-box"/>
    <property type="match status" value="1"/>
</dbReference>
<evidence type="ECO:0000256" key="3">
    <source>
        <dbReference type="PROSITE-ProRule" id="PRU00023"/>
    </source>
</evidence>
<dbReference type="GeneID" id="43601599"/>
<evidence type="ECO:0000256" key="2">
    <source>
        <dbReference type="ARBA" id="ARBA00023043"/>
    </source>
</evidence>
<evidence type="ECO:0000313" key="5">
    <source>
        <dbReference type="EMBL" id="RDL33311.1"/>
    </source>
</evidence>
<dbReference type="Proteomes" id="UP000254866">
    <property type="component" value="Unassembled WGS sequence"/>
</dbReference>
<dbReference type="InterPro" id="IPR002110">
    <property type="entry name" value="Ankyrin_rpt"/>
</dbReference>
<dbReference type="Pfam" id="PF24883">
    <property type="entry name" value="NPHP3_N"/>
    <property type="match status" value="1"/>
</dbReference>
<feature type="domain" description="Nephrocystin 3-like N-terminal" evidence="4">
    <location>
        <begin position="206"/>
        <end position="366"/>
    </location>
</feature>
<name>A0A370TF58_9HELO</name>
<keyword evidence="6" id="KW-1185">Reference proteome</keyword>
<dbReference type="InterPro" id="IPR036770">
    <property type="entry name" value="Ankyrin_rpt-contain_sf"/>
</dbReference>
<keyword evidence="2 3" id="KW-0040">ANK repeat</keyword>
<feature type="repeat" description="ANK" evidence="3">
    <location>
        <begin position="1014"/>
        <end position="1046"/>
    </location>
</feature>
<evidence type="ECO:0000256" key="1">
    <source>
        <dbReference type="ARBA" id="ARBA00022737"/>
    </source>
</evidence>
<reference evidence="5 6" key="1">
    <citation type="journal article" date="2018" name="IMA Fungus">
        <title>IMA Genome-F 9: Draft genome sequence of Annulohypoxylon stygium, Aspergillus mulundensis, Berkeleyomyces basicola (syn. Thielaviopsis basicola), Ceratocystis smalleyi, two Cercospora beticola strains, Coleophoma cylindrospora, Fusarium fracticaudum, Phialophora cf. hyalina, and Morchella septimelata.</title>
        <authorList>
            <person name="Wingfield B.D."/>
            <person name="Bills G.F."/>
            <person name="Dong Y."/>
            <person name="Huang W."/>
            <person name="Nel W.J."/>
            <person name="Swalarsk-Parry B.S."/>
            <person name="Vaghefi N."/>
            <person name="Wilken P.M."/>
            <person name="An Z."/>
            <person name="de Beer Z.W."/>
            <person name="De Vos L."/>
            <person name="Chen L."/>
            <person name="Duong T.A."/>
            <person name="Gao Y."/>
            <person name="Hammerbacher A."/>
            <person name="Kikkert J.R."/>
            <person name="Li Y."/>
            <person name="Li H."/>
            <person name="Li K."/>
            <person name="Li Q."/>
            <person name="Liu X."/>
            <person name="Ma X."/>
            <person name="Naidoo K."/>
            <person name="Pethybridge S.J."/>
            <person name="Sun J."/>
            <person name="Steenkamp E.T."/>
            <person name="van der Nest M.A."/>
            <person name="van Wyk S."/>
            <person name="Wingfield M.J."/>
            <person name="Xiong C."/>
            <person name="Yue Q."/>
            <person name="Zhang X."/>
        </authorList>
    </citation>
    <scope>NUCLEOTIDE SEQUENCE [LARGE SCALE GENOMIC DNA]</scope>
    <source>
        <strain evidence="5 6">BP 5553</strain>
    </source>
</reference>
<dbReference type="PROSITE" id="PS50088">
    <property type="entry name" value="ANK_REPEAT"/>
    <property type="match status" value="7"/>
</dbReference>
<dbReference type="PRINTS" id="PR01415">
    <property type="entry name" value="ANKYRIN"/>
</dbReference>
<protein>
    <recommendedName>
        <fullName evidence="4">Nephrocystin 3-like N-terminal domain-containing protein</fullName>
    </recommendedName>
</protein>
<comment type="caution">
    <text evidence="5">The sequence shown here is derived from an EMBL/GenBank/DDBJ whole genome shotgun (WGS) entry which is preliminary data.</text>
</comment>
<dbReference type="Gene3D" id="3.40.50.300">
    <property type="entry name" value="P-loop containing nucleotide triphosphate hydrolases"/>
    <property type="match status" value="1"/>
</dbReference>